<sequence>MSNWEHQYREEVSAFTSPQQLDTQVLQQAKRLQPKKDIGRILSRASLGCATIAAILMLVHPAQHLGALTPRMTPENESPQPELEIARWQPPQIESETQEDPWQALRNQVTAGNYIALCQEWRLQQRTTAKQPLPRELRKFAQKRCRILH</sequence>
<name>A0ABV4P2D6_9GAMM</name>
<protein>
    <submittedName>
        <fullName evidence="2">Uncharacterized protein</fullName>
    </submittedName>
</protein>
<keyword evidence="1" id="KW-1133">Transmembrane helix</keyword>
<dbReference type="RefSeq" id="WP_371840128.1">
    <property type="nucleotide sequence ID" value="NZ_JBGMEK010000042.1"/>
</dbReference>
<dbReference type="EMBL" id="JBGMEK010000042">
    <property type="protein sequence ID" value="MFA0812459.1"/>
    <property type="molecule type" value="Genomic_DNA"/>
</dbReference>
<feature type="transmembrane region" description="Helical" evidence="1">
    <location>
        <begin position="41"/>
        <end position="62"/>
    </location>
</feature>
<accession>A0ABV4P2D6</accession>
<evidence type="ECO:0000313" key="3">
    <source>
        <dbReference type="Proteomes" id="UP001569428"/>
    </source>
</evidence>
<evidence type="ECO:0000313" key="2">
    <source>
        <dbReference type="EMBL" id="MFA0812459.1"/>
    </source>
</evidence>
<comment type="caution">
    <text evidence="2">The sequence shown here is derived from an EMBL/GenBank/DDBJ whole genome shotgun (WGS) entry which is preliminary data.</text>
</comment>
<dbReference type="Proteomes" id="UP001569428">
    <property type="component" value="Unassembled WGS sequence"/>
</dbReference>
<keyword evidence="3" id="KW-1185">Reference proteome</keyword>
<evidence type="ECO:0000256" key="1">
    <source>
        <dbReference type="SAM" id="Phobius"/>
    </source>
</evidence>
<keyword evidence="1" id="KW-0472">Membrane</keyword>
<gene>
    <name evidence="2" type="ORF">ACCI49_16220</name>
</gene>
<keyword evidence="1" id="KW-0812">Transmembrane</keyword>
<proteinExistence type="predicted"/>
<organism evidence="2 3">
    <name type="scientific">Microbulbifer epialgicus</name>
    <dbReference type="NCBI Taxonomy" id="393907"/>
    <lineage>
        <taxon>Bacteria</taxon>
        <taxon>Pseudomonadati</taxon>
        <taxon>Pseudomonadota</taxon>
        <taxon>Gammaproteobacteria</taxon>
        <taxon>Cellvibrionales</taxon>
        <taxon>Microbulbiferaceae</taxon>
        <taxon>Microbulbifer</taxon>
    </lineage>
</organism>
<reference evidence="2 3" key="1">
    <citation type="submission" date="2024-08" db="EMBL/GenBank/DDBJ databases">
        <authorList>
            <person name="Ishaq N."/>
        </authorList>
    </citation>
    <scope>NUCLEOTIDE SEQUENCE [LARGE SCALE GENOMIC DNA]</scope>
    <source>
        <strain evidence="2 3">DSM 18651</strain>
    </source>
</reference>